<dbReference type="GO" id="GO:0003677">
    <property type="term" value="F:DNA binding"/>
    <property type="evidence" value="ECO:0007669"/>
    <property type="project" value="UniProtKB-KW"/>
</dbReference>
<dbReference type="AlphaFoldDB" id="A0A5Q0TD96"/>
<dbReference type="RefSeq" id="WP_153446925.1">
    <property type="nucleotide sequence ID" value="NZ_CP045699.1"/>
</dbReference>
<proteinExistence type="predicted"/>
<organism evidence="1 2">
    <name type="scientific">Vibrio algicola</name>
    <dbReference type="NCBI Taxonomy" id="2662262"/>
    <lineage>
        <taxon>Bacteria</taxon>
        <taxon>Pseudomonadati</taxon>
        <taxon>Pseudomonadota</taxon>
        <taxon>Gammaproteobacteria</taxon>
        <taxon>Vibrionales</taxon>
        <taxon>Vibrionaceae</taxon>
        <taxon>Vibrio</taxon>
    </lineage>
</organism>
<keyword evidence="1" id="KW-0238">DNA-binding</keyword>
<dbReference type="EMBL" id="CP045699">
    <property type="protein sequence ID" value="QGA64774.1"/>
    <property type="molecule type" value="Genomic_DNA"/>
</dbReference>
<evidence type="ECO:0000313" key="2">
    <source>
        <dbReference type="Proteomes" id="UP000348942"/>
    </source>
</evidence>
<reference evidence="1 2" key="1">
    <citation type="submission" date="2019-10" db="EMBL/GenBank/DDBJ databases">
        <title>Vibrio sp. nov., isolated from Coralline algae surface.</title>
        <authorList>
            <person name="Geng Y."/>
            <person name="Zhang X."/>
        </authorList>
    </citation>
    <scope>NUCLEOTIDE SEQUENCE [LARGE SCALE GENOMIC DNA]</scope>
    <source>
        <strain evidence="1 2">SM1977</strain>
    </source>
</reference>
<dbReference type="Proteomes" id="UP000348942">
    <property type="component" value="Chromosome 1"/>
</dbReference>
<name>A0A5Q0TD96_9VIBR</name>
<accession>A0A5Q0TD96</accession>
<sequence length="216" mass="23591">MFNVPDFDININDYVDIPNSTGNRTLDLFLGLAPSRLNNPILSIDGEMLPLKSCKIDPSFDIKEADVSGQTSSTSKAKQGNKGCMLNVNGLIPFSDPTTMTKIFNLARAVDEKGNSKVYVIGCDTAQTLKIRQVSFTGKVAASQASGLRAWNVAFTLREHISANELIEKQQIAAESNPLLDILSIPKGLVESVDDVQGNIDTLMDDIQKQIQDQFK</sequence>
<keyword evidence="2" id="KW-1185">Reference proteome</keyword>
<evidence type="ECO:0000313" key="1">
    <source>
        <dbReference type="EMBL" id="QGA64774.1"/>
    </source>
</evidence>
<protein>
    <submittedName>
        <fullName evidence="1">DNA-binding protein</fullName>
    </submittedName>
</protein>
<gene>
    <name evidence="1" type="ORF">GFB47_04765</name>
</gene>
<dbReference type="InterPro" id="IPR057869">
    <property type="entry name" value="HP1_YO34"/>
</dbReference>
<dbReference type="Pfam" id="PF25759">
    <property type="entry name" value="HP1_ORF34"/>
    <property type="match status" value="1"/>
</dbReference>